<organism evidence="2 3">
    <name type="scientific">Rhodotorula diobovata</name>
    <dbReference type="NCBI Taxonomy" id="5288"/>
    <lineage>
        <taxon>Eukaryota</taxon>
        <taxon>Fungi</taxon>
        <taxon>Dikarya</taxon>
        <taxon>Basidiomycota</taxon>
        <taxon>Pucciniomycotina</taxon>
        <taxon>Microbotryomycetes</taxon>
        <taxon>Sporidiobolales</taxon>
        <taxon>Sporidiobolaceae</taxon>
        <taxon>Rhodotorula</taxon>
    </lineage>
</organism>
<dbReference type="InterPro" id="IPR036389">
    <property type="entry name" value="RNase_III_sf"/>
</dbReference>
<feature type="compositionally biased region" description="Low complexity" evidence="1">
    <location>
        <begin position="270"/>
        <end position="297"/>
    </location>
</feature>
<gene>
    <name evidence="2" type="ORF">DMC30DRAFT_132266</name>
</gene>
<name>A0A5C5FN14_9BASI</name>
<feature type="region of interest" description="Disordered" evidence="1">
    <location>
        <begin position="267"/>
        <end position="332"/>
    </location>
</feature>
<dbReference type="SUPFAM" id="SSF69065">
    <property type="entry name" value="RNase III domain-like"/>
    <property type="match status" value="1"/>
</dbReference>
<feature type="region of interest" description="Disordered" evidence="1">
    <location>
        <begin position="441"/>
        <end position="462"/>
    </location>
</feature>
<protein>
    <recommendedName>
        <fullName evidence="4">RNase III domain-containing protein</fullName>
    </recommendedName>
</protein>
<sequence>MLALLLPRVRPRSASLTHRAPAPLPVNTVGRIRPGVGSTASTSLSHSCRAFSANPACRASSVDAGSATSPKAGQSIQVPHLQCKSRAGKVVEFDPLARVRAALDKEVPQTFPEIKDERLRDLLSGKASKALDPVFRAAYHPEALEFIGDRIWAATLVQSLFLLAPRPTRRPVGAKLLVMGDLGPVSDFQLSNKHGSDLAKEFGLRHWSGKACTGEGACSAERAADSWEAHLAALYLANGRQALLDFLVPLIRREFLKSRLPAPIEVAARPSSKTSSKTTSLSSSSIKTSPQSPSASQPAPPPNKPTPPSAEPTLPPTTPTLPHEAPVLSPKPRSSSVVIESWQSAFAVEDNWPKIKPSASKPLSSLEKAPLVYPSHKAAVDRVLSDLCKRGIHFCLETTNKRSILVVGGKKFRQPRKAEQAVRAGGFVSALRTAGLVRVSKSTAPIKGSSPDKSPAAPSPSP</sequence>
<accession>A0A5C5FN14</accession>
<feature type="compositionally biased region" description="Pro residues" evidence="1">
    <location>
        <begin position="298"/>
        <end position="319"/>
    </location>
</feature>
<evidence type="ECO:0000313" key="3">
    <source>
        <dbReference type="Proteomes" id="UP000311382"/>
    </source>
</evidence>
<reference evidence="2 3" key="1">
    <citation type="submission" date="2019-03" db="EMBL/GenBank/DDBJ databases">
        <title>Rhodosporidium diobovatum UCD-FST 08-225 genome sequencing, assembly, and annotation.</title>
        <authorList>
            <person name="Fakankun I.U."/>
            <person name="Fristensky B."/>
            <person name="Levin D.B."/>
        </authorList>
    </citation>
    <scope>NUCLEOTIDE SEQUENCE [LARGE SCALE GENOMIC DNA]</scope>
    <source>
        <strain evidence="2 3">UCD-FST 08-225</strain>
    </source>
</reference>
<dbReference type="GO" id="GO:0004525">
    <property type="term" value="F:ribonuclease III activity"/>
    <property type="evidence" value="ECO:0007669"/>
    <property type="project" value="InterPro"/>
</dbReference>
<evidence type="ECO:0000256" key="1">
    <source>
        <dbReference type="SAM" id="MobiDB-lite"/>
    </source>
</evidence>
<dbReference type="Gene3D" id="1.10.1520.10">
    <property type="entry name" value="Ribonuclease III domain"/>
    <property type="match status" value="1"/>
</dbReference>
<comment type="caution">
    <text evidence="2">The sequence shown here is derived from an EMBL/GenBank/DDBJ whole genome shotgun (WGS) entry which is preliminary data.</text>
</comment>
<dbReference type="Proteomes" id="UP000311382">
    <property type="component" value="Unassembled WGS sequence"/>
</dbReference>
<dbReference type="EMBL" id="SOZI01000223">
    <property type="protein sequence ID" value="TNY17251.1"/>
    <property type="molecule type" value="Genomic_DNA"/>
</dbReference>
<evidence type="ECO:0000313" key="2">
    <source>
        <dbReference type="EMBL" id="TNY17251.1"/>
    </source>
</evidence>
<keyword evidence="3" id="KW-1185">Reference proteome</keyword>
<evidence type="ECO:0008006" key="4">
    <source>
        <dbReference type="Google" id="ProtNLM"/>
    </source>
</evidence>
<dbReference type="AlphaFoldDB" id="A0A5C5FN14"/>
<proteinExistence type="predicted"/>
<dbReference type="OrthoDB" id="416741at2759"/>
<dbReference type="GO" id="GO:0006396">
    <property type="term" value="P:RNA processing"/>
    <property type="evidence" value="ECO:0007669"/>
    <property type="project" value="InterPro"/>
</dbReference>